<protein>
    <submittedName>
        <fullName evidence="2">Uncharacterized protein</fullName>
    </submittedName>
</protein>
<evidence type="ECO:0000313" key="2">
    <source>
        <dbReference type="EMBL" id="RPB01331.1"/>
    </source>
</evidence>
<dbReference type="AlphaFoldDB" id="A0A3N4JYX1"/>
<proteinExistence type="predicted"/>
<sequence length="98" mass="11154">MDESSKDIAMELSQPSEPPFKRIPCYPLQISPLNPLAGHGSLRLLLSLSCRYIPFLISITASLSLLLMTSLFLFKCVFNMRVGKRFMTKTSRWLLCWG</sequence>
<gene>
    <name evidence="2" type="ORF">L873DRAFT_1803860</name>
</gene>
<keyword evidence="3" id="KW-1185">Reference proteome</keyword>
<dbReference type="EMBL" id="ML120374">
    <property type="protein sequence ID" value="RPB01331.1"/>
    <property type="molecule type" value="Genomic_DNA"/>
</dbReference>
<accession>A0A3N4JYX1</accession>
<feature type="transmembrane region" description="Helical" evidence="1">
    <location>
        <begin position="52"/>
        <end position="78"/>
    </location>
</feature>
<reference evidence="2 3" key="1">
    <citation type="journal article" date="2018" name="Nat. Ecol. Evol.">
        <title>Pezizomycetes genomes reveal the molecular basis of ectomycorrhizal truffle lifestyle.</title>
        <authorList>
            <person name="Murat C."/>
            <person name="Payen T."/>
            <person name="Noel B."/>
            <person name="Kuo A."/>
            <person name="Morin E."/>
            <person name="Chen J."/>
            <person name="Kohler A."/>
            <person name="Krizsan K."/>
            <person name="Balestrini R."/>
            <person name="Da Silva C."/>
            <person name="Montanini B."/>
            <person name="Hainaut M."/>
            <person name="Levati E."/>
            <person name="Barry K.W."/>
            <person name="Belfiori B."/>
            <person name="Cichocki N."/>
            <person name="Clum A."/>
            <person name="Dockter R.B."/>
            <person name="Fauchery L."/>
            <person name="Guy J."/>
            <person name="Iotti M."/>
            <person name="Le Tacon F."/>
            <person name="Lindquist E.A."/>
            <person name="Lipzen A."/>
            <person name="Malagnac F."/>
            <person name="Mello A."/>
            <person name="Molinier V."/>
            <person name="Miyauchi S."/>
            <person name="Poulain J."/>
            <person name="Riccioni C."/>
            <person name="Rubini A."/>
            <person name="Sitrit Y."/>
            <person name="Splivallo R."/>
            <person name="Traeger S."/>
            <person name="Wang M."/>
            <person name="Zifcakova L."/>
            <person name="Wipf D."/>
            <person name="Zambonelli A."/>
            <person name="Paolocci F."/>
            <person name="Nowrousian M."/>
            <person name="Ottonello S."/>
            <person name="Baldrian P."/>
            <person name="Spatafora J.W."/>
            <person name="Henrissat B."/>
            <person name="Nagy L.G."/>
            <person name="Aury J.M."/>
            <person name="Wincker P."/>
            <person name="Grigoriev I.V."/>
            <person name="Bonfante P."/>
            <person name="Martin F.M."/>
        </authorList>
    </citation>
    <scope>NUCLEOTIDE SEQUENCE [LARGE SCALE GENOMIC DNA]</scope>
    <source>
        <strain evidence="2 3">120613-1</strain>
    </source>
</reference>
<evidence type="ECO:0000256" key="1">
    <source>
        <dbReference type="SAM" id="Phobius"/>
    </source>
</evidence>
<organism evidence="2 3">
    <name type="scientific">Choiromyces venosus 120613-1</name>
    <dbReference type="NCBI Taxonomy" id="1336337"/>
    <lineage>
        <taxon>Eukaryota</taxon>
        <taxon>Fungi</taxon>
        <taxon>Dikarya</taxon>
        <taxon>Ascomycota</taxon>
        <taxon>Pezizomycotina</taxon>
        <taxon>Pezizomycetes</taxon>
        <taxon>Pezizales</taxon>
        <taxon>Tuberaceae</taxon>
        <taxon>Choiromyces</taxon>
    </lineage>
</organism>
<name>A0A3N4JYX1_9PEZI</name>
<keyword evidence="1" id="KW-1133">Transmembrane helix</keyword>
<keyword evidence="1" id="KW-0472">Membrane</keyword>
<dbReference type="Proteomes" id="UP000276215">
    <property type="component" value="Unassembled WGS sequence"/>
</dbReference>
<keyword evidence="1" id="KW-0812">Transmembrane</keyword>
<evidence type="ECO:0000313" key="3">
    <source>
        <dbReference type="Proteomes" id="UP000276215"/>
    </source>
</evidence>